<dbReference type="InterPro" id="IPR039809">
    <property type="entry name" value="Chemokine_b/g/d"/>
</dbReference>
<dbReference type="Gene3D" id="2.40.50.40">
    <property type="match status" value="1"/>
</dbReference>
<evidence type="ECO:0000256" key="6">
    <source>
        <dbReference type="ARBA" id="ARBA00022729"/>
    </source>
</evidence>
<dbReference type="GO" id="GO:0005615">
    <property type="term" value="C:extracellular space"/>
    <property type="evidence" value="ECO:0007669"/>
    <property type="project" value="UniProtKB-KW"/>
</dbReference>
<evidence type="ECO:0000313" key="10">
    <source>
        <dbReference type="RefSeq" id="XP_010965605.1"/>
    </source>
</evidence>
<evidence type="ECO:0000256" key="8">
    <source>
        <dbReference type="RuleBase" id="RU361150"/>
    </source>
</evidence>
<dbReference type="InterPro" id="IPR001811">
    <property type="entry name" value="Chemokine_IL8-like_dom"/>
</dbReference>
<dbReference type="CDD" id="cd00272">
    <property type="entry name" value="Chemokine_CC"/>
    <property type="match status" value="1"/>
</dbReference>
<dbReference type="GO" id="GO:0008009">
    <property type="term" value="F:chemokine activity"/>
    <property type="evidence" value="ECO:0007669"/>
    <property type="project" value="InterPro"/>
</dbReference>
<dbReference type="CTD" id="6367"/>
<feature type="signal peptide" evidence="8">
    <location>
        <begin position="1"/>
        <end position="24"/>
    </location>
</feature>
<keyword evidence="3 8" id="KW-0145">Chemotaxis</keyword>
<keyword evidence="6 8" id="KW-0732">Signal</keyword>
<keyword evidence="5 8" id="KW-0964">Secreted</keyword>
<protein>
    <recommendedName>
        <fullName evidence="8">C-C motif chemokine</fullName>
    </recommendedName>
</protein>
<dbReference type="AlphaFoldDB" id="A0A9W3F6E1"/>
<keyword evidence="7" id="KW-1015">Disulfide bond</keyword>
<keyword evidence="4 8" id="KW-0202">Cytokine</keyword>
<feature type="domain" description="Chemokine interleukin-8-like" evidence="9">
    <location>
        <begin position="34"/>
        <end position="92"/>
    </location>
</feature>
<evidence type="ECO:0000259" key="9">
    <source>
        <dbReference type="SMART" id="SM00199"/>
    </source>
</evidence>
<dbReference type="SMART" id="SM00199">
    <property type="entry name" value="SCY"/>
    <property type="match status" value="1"/>
</dbReference>
<evidence type="ECO:0000256" key="5">
    <source>
        <dbReference type="ARBA" id="ARBA00022525"/>
    </source>
</evidence>
<dbReference type="SUPFAM" id="SSF54117">
    <property type="entry name" value="Interleukin 8-like chemokines"/>
    <property type="match status" value="1"/>
</dbReference>
<organism evidence="10">
    <name type="scientific">Camelus bactrianus</name>
    <name type="common">Bactrian camel</name>
    <dbReference type="NCBI Taxonomy" id="9837"/>
    <lineage>
        <taxon>Eukaryota</taxon>
        <taxon>Metazoa</taxon>
        <taxon>Chordata</taxon>
        <taxon>Craniata</taxon>
        <taxon>Vertebrata</taxon>
        <taxon>Euteleostomi</taxon>
        <taxon>Mammalia</taxon>
        <taxon>Eutheria</taxon>
        <taxon>Laurasiatheria</taxon>
        <taxon>Artiodactyla</taxon>
        <taxon>Tylopoda</taxon>
        <taxon>Camelidae</taxon>
        <taxon>Camelus</taxon>
    </lineage>
</organism>
<dbReference type="InterPro" id="IPR036048">
    <property type="entry name" value="Interleukin_8-like_sf"/>
</dbReference>
<dbReference type="GO" id="GO:0006954">
    <property type="term" value="P:inflammatory response"/>
    <property type="evidence" value="ECO:0007669"/>
    <property type="project" value="TreeGrafter"/>
</dbReference>
<gene>
    <name evidence="10" type="primary">CCL22</name>
</gene>
<dbReference type="KEGG" id="cbai:105078691"/>
<dbReference type="InterPro" id="IPR000827">
    <property type="entry name" value="Chemokine_CC_CS"/>
</dbReference>
<dbReference type="PANTHER" id="PTHR12015:SF102">
    <property type="entry name" value="C-C MOTIF CHEMOKINE 22"/>
    <property type="match status" value="1"/>
</dbReference>
<dbReference type="GO" id="GO:0061844">
    <property type="term" value="P:antimicrobial humoral immune response mediated by antimicrobial peptide"/>
    <property type="evidence" value="ECO:0007669"/>
    <property type="project" value="TreeGrafter"/>
</dbReference>
<evidence type="ECO:0000256" key="7">
    <source>
        <dbReference type="ARBA" id="ARBA00023157"/>
    </source>
</evidence>
<dbReference type="OrthoDB" id="9892424at2759"/>
<feature type="chain" id="PRO_5041019980" description="C-C motif chemokine" evidence="8">
    <location>
        <begin position="25"/>
        <end position="94"/>
    </location>
</feature>
<dbReference type="GO" id="GO:0048245">
    <property type="term" value="P:eosinophil chemotaxis"/>
    <property type="evidence" value="ECO:0007669"/>
    <property type="project" value="TreeGrafter"/>
</dbReference>
<dbReference type="GO" id="GO:0030335">
    <property type="term" value="P:positive regulation of cell migration"/>
    <property type="evidence" value="ECO:0007669"/>
    <property type="project" value="TreeGrafter"/>
</dbReference>
<evidence type="ECO:0000256" key="4">
    <source>
        <dbReference type="ARBA" id="ARBA00022514"/>
    </source>
</evidence>
<name>A0A9W3F6E1_CAMBA</name>
<dbReference type="Pfam" id="PF00048">
    <property type="entry name" value="IL8"/>
    <property type="match status" value="1"/>
</dbReference>
<comment type="similarity">
    <text evidence="2 8">Belongs to the intercrine beta (chemokine CC) family.</text>
</comment>
<dbReference type="FunFam" id="2.40.50.40:FF:000025">
    <property type="entry name" value="C-C motif chemokine"/>
    <property type="match status" value="1"/>
</dbReference>
<dbReference type="GO" id="GO:0048020">
    <property type="term" value="F:CCR chemokine receptor binding"/>
    <property type="evidence" value="ECO:0007669"/>
    <property type="project" value="TreeGrafter"/>
</dbReference>
<dbReference type="PROSITE" id="PS00472">
    <property type="entry name" value="SMALL_CYTOKINES_CC"/>
    <property type="match status" value="1"/>
</dbReference>
<evidence type="ECO:0000256" key="1">
    <source>
        <dbReference type="ARBA" id="ARBA00004613"/>
    </source>
</evidence>
<dbReference type="RefSeq" id="XP_010965605.1">
    <property type="nucleotide sequence ID" value="XM_010967303.2"/>
</dbReference>
<sequence length="94" mass="10765">MASLQTPLLAALILLAMILQATEAGEVFAANVEDSICCRDYIRHPLPPRVVKYYYWTSDSCRRPGVVLLTVRDREICADPRLPWVKKILHRLDK</sequence>
<evidence type="ECO:0000256" key="2">
    <source>
        <dbReference type="ARBA" id="ARBA00010868"/>
    </source>
</evidence>
<reference evidence="10" key="1">
    <citation type="submission" date="2025-08" db="UniProtKB">
        <authorList>
            <consortium name="RefSeq"/>
        </authorList>
    </citation>
    <scope>IDENTIFICATION</scope>
    <source>
        <tissue evidence="10">Blood</tissue>
    </source>
</reference>
<proteinExistence type="inferred from homology"/>
<dbReference type="GO" id="GO:0070098">
    <property type="term" value="P:chemokine-mediated signaling pathway"/>
    <property type="evidence" value="ECO:0007669"/>
    <property type="project" value="TreeGrafter"/>
</dbReference>
<evidence type="ECO:0000256" key="3">
    <source>
        <dbReference type="ARBA" id="ARBA00022500"/>
    </source>
</evidence>
<comment type="subcellular location">
    <subcellularLocation>
        <location evidence="1 8">Secreted</location>
    </subcellularLocation>
</comment>
<accession>A0A9W3F6E1</accession>
<dbReference type="PANTHER" id="PTHR12015">
    <property type="entry name" value="SMALL INDUCIBLE CYTOKINE A"/>
    <property type="match status" value="1"/>
</dbReference>